<evidence type="ECO:0008006" key="4">
    <source>
        <dbReference type="Google" id="ProtNLM"/>
    </source>
</evidence>
<gene>
    <name evidence="2" type="ORF">NWFMUON74_17850</name>
</gene>
<feature type="compositionally biased region" description="Pro residues" evidence="1">
    <location>
        <begin position="202"/>
        <end position="214"/>
    </location>
</feature>
<reference evidence="2 3" key="1">
    <citation type="submission" date="2020-08" db="EMBL/GenBank/DDBJ databases">
        <title>Genome Sequencing of Nocardia wallacei strain FMUON74 and assembly.</title>
        <authorList>
            <person name="Toyokawa M."/>
            <person name="Uesaka K."/>
        </authorList>
    </citation>
    <scope>NUCLEOTIDE SEQUENCE [LARGE SCALE GENOMIC DNA]</scope>
    <source>
        <strain evidence="2 3">FMUON74</strain>
    </source>
</reference>
<protein>
    <recommendedName>
        <fullName evidence="4">WXG100 family type VII secretion target</fullName>
    </recommendedName>
</protein>
<evidence type="ECO:0000256" key="1">
    <source>
        <dbReference type="SAM" id="MobiDB-lite"/>
    </source>
</evidence>
<evidence type="ECO:0000313" key="2">
    <source>
        <dbReference type="EMBL" id="BCK54013.1"/>
    </source>
</evidence>
<dbReference type="AlphaFoldDB" id="A0A7G1KII8"/>
<proteinExistence type="predicted"/>
<organism evidence="2 3">
    <name type="scientific">Nocardia wallacei</name>
    <dbReference type="NCBI Taxonomy" id="480035"/>
    <lineage>
        <taxon>Bacteria</taxon>
        <taxon>Bacillati</taxon>
        <taxon>Actinomycetota</taxon>
        <taxon>Actinomycetes</taxon>
        <taxon>Mycobacteriales</taxon>
        <taxon>Nocardiaceae</taxon>
        <taxon>Nocardia</taxon>
    </lineage>
</organism>
<dbReference type="KEGG" id="nwl:NWFMUON74_17850"/>
<feature type="compositionally biased region" description="Polar residues" evidence="1">
    <location>
        <begin position="119"/>
        <end position="130"/>
    </location>
</feature>
<accession>A0A7G1KII8</accession>
<feature type="compositionally biased region" description="Low complexity" evidence="1">
    <location>
        <begin position="273"/>
        <end position="289"/>
    </location>
</feature>
<dbReference type="Proteomes" id="UP000516173">
    <property type="component" value="Chromosome"/>
</dbReference>
<feature type="region of interest" description="Disordered" evidence="1">
    <location>
        <begin position="104"/>
        <end position="317"/>
    </location>
</feature>
<keyword evidence="3" id="KW-1185">Reference proteome</keyword>
<feature type="compositionally biased region" description="Basic and acidic residues" evidence="1">
    <location>
        <begin position="296"/>
        <end position="308"/>
    </location>
</feature>
<name>A0A7G1KII8_9NOCA</name>
<dbReference type="EMBL" id="AP023396">
    <property type="protein sequence ID" value="BCK54013.1"/>
    <property type="molecule type" value="Genomic_DNA"/>
</dbReference>
<sequence length="536" mass="55133">MVDREFRFDPDVFLRHGARLADLGDRIGLTYIGLRDDLTQVEGCWGDDDLGRAFAESFDPHAAQLLTNLSAMEESLRRTADGIVDAARAVEAEDQNSAVRITGAASAPIGPNPGHAAGTPQSARGVSASTPDPVVSADPASVLGQSQSAAVDPGSSAKTPLAGPTGRSARAEQPRPETAAGIPEENGGPGDNAWDGQSASPGLPPTGSGPPAPASRPGGGSERPSPPISTVSSTAAERPRAVRGQDALPSGDPRRAVSAGRPGTPWTRAPLIASGGSAADASGPASGAPPQSPRPGEPRPRERDRERSAAPPAGRPGMSAVLGWLARTLAERHGVQVVGFDLPGLDETAVRQFAAAVDRVLTDYPAIVLDVVGVADLGDDAPVVRWAGELPAAAISTVRSIMLDQRVAREPGRVADLYAADPLVTGDPVIYVATVRELGLAFDAAGGGVVRKNAQRLLIAAYLRVVTGQHTTLGEVVRGYRCWRAELIGSAGYTAGFEPGRAVSTAFAEVVLRGPEACAPARILHTALVGAVSERE</sequence>
<evidence type="ECO:0000313" key="3">
    <source>
        <dbReference type="Proteomes" id="UP000516173"/>
    </source>
</evidence>